<dbReference type="Gene3D" id="3.40.470.10">
    <property type="entry name" value="Uracil-DNA glycosylase-like domain"/>
    <property type="match status" value="1"/>
</dbReference>
<name>A0A1D2NIF8_ORCCI</name>
<dbReference type="OrthoDB" id="10031947at2759"/>
<evidence type="ECO:0000313" key="1">
    <source>
        <dbReference type="EMBL" id="ODN04746.1"/>
    </source>
</evidence>
<dbReference type="STRING" id="48709.A0A1D2NIF8"/>
<reference evidence="1 2" key="1">
    <citation type="journal article" date="2016" name="Genome Biol. Evol.">
        <title>Gene Family Evolution Reflects Adaptation to Soil Environmental Stressors in the Genome of the Collembolan Orchesella cincta.</title>
        <authorList>
            <person name="Faddeeva-Vakhrusheva A."/>
            <person name="Derks M.F."/>
            <person name="Anvar S.Y."/>
            <person name="Agamennone V."/>
            <person name="Suring W."/>
            <person name="Smit S."/>
            <person name="van Straalen N.M."/>
            <person name="Roelofs D."/>
        </authorList>
    </citation>
    <scope>NUCLEOTIDE SEQUENCE [LARGE SCALE GENOMIC DNA]</scope>
    <source>
        <tissue evidence="1">Mixed pool</tissue>
    </source>
</reference>
<dbReference type="PANTHER" id="PTHR11264">
    <property type="entry name" value="URACIL-DNA GLYCOSYLASE"/>
    <property type="match status" value="1"/>
</dbReference>
<dbReference type="InterPro" id="IPR036895">
    <property type="entry name" value="Uracil-DNA_glycosylase-like_sf"/>
</dbReference>
<dbReference type="GO" id="GO:0097510">
    <property type="term" value="P:base-excision repair, AP site formation via deaminated base removal"/>
    <property type="evidence" value="ECO:0007669"/>
    <property type="project" value="TreeGrafter"/>
</dbReference>
<dbReference type="EMBL" id="LJIJ01000036">
    <property type="protein sequence ID" value="ODN04746.1"/>
    <property type="molecule type" value="Genomic_DNA"/>
</dbReference>
<keyword evidence="2" id="KW-1185">Reference proteome</keyword>
<dbReference type="AlphaFoldDB" id="A0A1D2NIF8"/>
<dbReference type="Proteomes" id="UP000094527">
    <property type="component" value="Unassembled WGS sequence"/>
</dbReference>
<sequence>MVHEIFKNLAREPYLADECARNAIQVKKPGLKFTKVFSVFYPSDGHVDSNVKSWLNLISKTFHFDKKRLSGASAWEVEKLFRRFGYTPTAPENKGAFSFMLYLVWIYEKLEESGYDRNDNIFKFMSGCSFEDVNVQKDIPSSGHAFHDSVCPSTTKILDFLNYETNKLCKHAQDYWQLKIFWKVLRGAKYNCNLFGWIEQGVLLLNARLTVEKHMEEAWGLLTHFLIERLNEKRHAAFIFLGRTVTDYALLVDKNRHFVMNLYHPSTYTYANHSVGNKDLDWKTNLPFINVNYYLHQVGKKPIDWTSIGWKRSQRGTRMRDWTNLFNRLHEAARWKTDTFQFAGCFYSVPAHGFWRLQFCPRN</sequence>
<accession>A0A1D2NIF8</accession>
<dbReference type="PANTHER" id="PTHR11264:SF0">
    <property type="entry name" value="URACIL-DNA GLYCOSYLASE"/>
    <property type="match status" value="1"/>
</dbReference>
<comment type="caution">
    <text evidence="1">The sequence shown here is derived from an EMBL/GenBank/DDBJ whole genome shotgun (WGS) entry which is preliminary data.</text>
</comment>
<dbReference type="SUPFAM" id="SSF52141">
    <property type="entry name" value="Uracil-DNA glycosylase-like"/>
    <property type="match status" value="1"/>
</dbReference>
<gene>
    <name evidence="1" type="ORF">Ocin01_01933</name>
</gene>
<dbReference type="GO" id="GO:0004844">
    <property type="term" value="F:uracil DNA N-glycosylase activity"/>
    <property type="evidence" value="ECO:0007669"/>
    <property type="project" value="InterPro"/>
</dbReference>
<protein>
    <submittedName>
        <fullName evidence="1">Uracil-DNA glycosylase</fullName>
    </submittedName>
</protein>
<organism evidence="1 2">
    <name type="scientific">Orchesella cincta</name>
    <name type="common">Springtail</name>
    <name type="synonym">Podura cincta</name>
    <dbReference type="NCBI Taxonomy" id="48709"/>
    <lineage>
        <taxon>Eukaryota</taxon>
        <taxon>Metazoa</taxon>
        <taxon>Ecdysozoa</taxon>
        <taxon>Arthropoda</taxon>
        <taxon>Hexapoda</taxon>
        <taxon>Collembola</taxon>
        <taxon>Entomobryomorpha</taxon>
        <taxon>Entomobryoidea</taxon>
        <taxon>Orchesellidae</taxon>
        <taxon>Orchesellinae</taxon>
        <taxon>Orchesella</taxon>
    </lineage>
</organism>
<evidence type="ECO:0000313" key="2">
    <source>
        <dbReference type="Proteomes" id="UP000094527"/>
    </source>
</evidence>
<proteinExistence type="predicted"/>
<dbReference type="InterPro" id="IPR002043">
    <property type="entry name" value="UDG_fam1"/>
</dbReference>